<sequence length="134" mass="14941">MSEYETIAQLNSVEILPPPSSSFVPLPKSAKCNVNSDIWRQKKSEFVQINGLERNSNNDYAVVNNSNISNSNSNLISVNKYFDINKFEKNAKIGADTTSLSDSLNKPFIEIGENGNIPDERPKKKTRASLLNFS</sequence>
<keyword evidence="2" id="KW-1185">Reference proteome</keyword>
<dbReference type="WBParaSite" id="sdigi.contig438.g8322.t1">
    <property type="protein sequence ID" value="sdigi.contig438.g8322.t1"/>
    <property type="gene ID" value="sdigi.contig438.g8322"/>
</dbReference>
<dbReference type="AlphaFoldDB" id="A0A915Q183"/>
<name>A0A915Q183_9BILA</name>
<feature type="region of interest" description="Disordered" evidence="1">
    <location>
        <begin position="113"/>
        <end position="134"/>
    </location>
</feature>
<dbReference type="Proteomes" id="UP000887581">
    <property type="component" value="Unplaced"/>
</dbReference>
<evidence type="ECO:0000313" key="2">
    <source>
        <dbReference type="Proteomes" id="UP000887581"/>
    </source>
</evidence>
<evidence type="ECO:0000313" key="3">
    <source>
        <dbReference type="WBParaSite" id="sdigi.contig438.g8322.t1"/>
    </source>
</evidence>
<proteinExistence type="predicted"/>
<protein>
    <submittedName>
        <fullName evidence="3">Uncharacterized protein</fullName>
    </submittedName>
</protein>
<evidence type="ECO:0000256" key="1">
    <source>
        <dbReference type="SAM" id="MobiDB-lite"/>
    </source>
</evidence>
<reference evidence="3" key="1">
    <citation type="submission" date="2022-11" db="UniProtKB">
        <authorList>
            <consortium name="WormBaseParasite"/>
        </authorList>
    </citation>
    <scope>IDENTIFICATION</scope>
</reference>
<accession>A0A915Q183</accession>
<organism evidence="2 3">
    <name type="scientific">Setaria digitata</name>
    <dbReference type="NCBI Taxonomy" id="48799"/>
    <lineage>
        <taxon>Eukaryota</taxon>
        <taxon>Metazoa</taxon>
        <taxon>Ecdysozoa</taxon>
        <taxon>Nematoda</taxon>
        <taxon>Chromadorea</taxon>
        <taxon>Rhabditida</taxon>
        <taxon>Spirurina</taxon>
        <taxon>Spiruromorpha</taxon>
        <taxon>Filarioidea</taxon>
        <taxon>Setariidae</taxon>
        <taxon>Setaria</taxon>
    </lineage>
</organism>